<organism evidence="2 3">
    <name type="scientific">Gigaspora margarita</name>
    <dbReference type="NCBI Taxonomy" id="4874"/>
    <lineage>
        <taxon>Eukaryota</taxon>
        <taxon>Fungi</taxon>
        <taxon>Fungi incertae sedis</taxon>
        <taxon>Mucoromycota</taxon>
        <taxon>Glomeromycotina</taxon>
        <taxon>Glomeromycetes</taxon>
        <taxon>Diversisporales</taxon>
        <taxon>Gigasporaceae</taxon>
        <taxon>Gigaspora</taxon>
    </lineage>
</organism>
<name>A0A8H4B5G4_GIGMA</name>
<reference evidence="2 3" key="1">
    <citation type="journal article" date="2019" name="Environ. Microbiol.">
        <title>At the nexus of three kingdoms: the genome of the mycorrhizal fungus Gigaspora margarita provides insights into plant, endobacterial and fungal interactions.</title>
        <authorList>
            <person name="Venice F."/>
            <person name="Ghignone S."/>
            <person name="Salvioli di Fossalunga A."/>
            <person name="Amselem J."/>
            <person name="Novero M."/>
            <person name="Xianan X."/>
            <person name="Sedzielewska Toro K."/>
            <person name="Morin E."/>
            <person name="Lipzen A."/>
            <person name="Grigoriev I.V."/>
            <person name="Henrissat B."/>
            <person name="Martin F.M."/>
            <person name="Bonfante P."/>
        </authorList>
    </citation>
    <scope>NUCLEOTIDE SEQUENCE [LARGE SCALE GENOMIC DNA]</scope>
    <source>
        <strain evidence="2 3">BEG34</strain>
    </source>
</reference>
<dbReference type="PANTHER" id="PTHR44329">
    <property type="entry name" value="SERINE/THREONINE-PROTEIN KINASE TNNI3K-RELATED"/>
    <property type="match status" value="1"/>
</dbReference>
<keyword evidence="3" id="KW-1185">Reference proteome</keyword>
<keyword evidence="2" id="KW-0418">Kinase</keyword>
<dbReference type="OrthoDB" id="2405283at2759"/>
<dbReference type="Pfam" id="PF07714">
    <property type="entry name" value="PK_Tyr_Ser-Thr"/>
    <property type="match status" value="1"/>
</dbReference>
<accession>A0A8H4B5G4</accession>
<dbReference type="PRINTS" id="PR00109">
    <property type="entry name" value="TYRKINASE"/>
</dbReference>
<dbReference type="GO" id="GO:0005524">
    <property type="term" value="F:ATP binding"/>
    <property type="evidence" value="ECO:0007669"/>
    <property type="project" value="InterPro"/>
</dbReference>
<dbReference type="InterPro" id="IPR051681">
    <property type="entry name" value="Ser/Thr_Kinases-Pseudokinases"/>
</dbReference>
<dbReference type="InterPro" id="IPR011009">
    <property type="entry name" value="Kinase-like_dom_sf"/>
</dbReference>
<dbReference type="InterPro" id="IPR000719">
    <property type="entry name" value="Prot_kinase_dom"/>
</dbReference>
<feature type="domain" description="Protein kinase" evidence="1">
    <location>
        <begin position="46"/>
        <end position="312"/>
    </location>
</feature>
<dbReference type="Proteomes" id="UP000439903">
    <property type="component" value="Unassembled WGS sequence"/>
</dbReference>
<dbReference type="AlphaFoldDB" id="A0A8H4B5G4"/>
<proteinExistence type="predicted"/>
<protein>
    <submittedName>
        <fullName evidence="2">Kinase-like protein</fullName>
    </submittedName>
</protein>
<evidence type="ECO:0000259" key="1">
    <source>
        <dbReference type="PROSITE" id="PS50011"/>
    </source>
</evidence>
<dbReference type="PANTHER" id="PTHR44329:SF289">
    <property type="entry name" value="SERINE_THREONINE-PROTEIN KINASE VIK"/>
    <property type="match status" value="1"/>
</dbReference>
<dbReference type="EMBL" id="WTPW01000008">
    <property type="protein sequence ID" value="KAF0561620.1"/>
    <property type="molecule type" value="Genomic_DNA"/>
</dbReference>
<dbReference type="SUPFAM" id="SSF56112">
    <property type="entry name" value="Protein kinase-like (PK-like)"/>
    <property type="match status" value="1"/>
</dbReference>
<evidence type="ECO:0000313" key="3">
    <source>
        <dbReference type="Proteomes" id="UP000439903"/>
    </source>
</evidence>
<dbReference type="Gene3D" id="1.10.510.10">
    <property type="entry name" value="Transferase(Phosphotransferase) domain 1"/>
    <property type="match status" value="1"/>
</dbReference>
<gene>
    <name evidence="2" type="ORF">F8M41_022534</name>
</gene>
<dbReference type="InterPro" id="IPR001245">
    <property type="entry name" value="Ser-Thr/Tyr_kinase_cat_dom"/>
</dbReference>
<dbReference type="GO" id="GO:0004674">
    <property type="term" value="F:protein serine/threonine kinase activity"/>
    <property type="evidence" value="ECO:0007669"/>
    <property type="project" value="TreeGrafter"/>
</dbReference>
<comment type="caution">
    <text evidence="2">The sequence shown here is derived from an EMBL/GenBank/DDBJ whole genome shotgun (WGS) entry which is preliminary data.</text>
</comment>
<evidence type="ECO:0000313" key="2">
    <source>
        <dbReference type="EMBL" id="KAF0561620.1"/>
    </source>
</evidence>
<keyword evidence="2" id="KW-0808">Transferase</keyword>
<dbReference type="PROSITE" id="PS50011">
    <property type="entry name" value="PROTEIN_KINASE_DOM"/>
    <property type="match status" value="1"/>
</dbReference>
<sequence>MYEQHNIDNESNENIQHTEKTLYKHSEMLETYLLEENLERFEYSRFEDVKLIERGGFSVVYKAVLQGKIFALKNLALNLIIDDETIKKIVSEIKLLNKLNKDNHPNIIKFYGISRDLRSGSFMLVLQFADGGNLRSYLLRKWQSGTYELTWTELIKMAVDITNGLAHLHKSNIVHRDLHAKNILINDGKALIGDFGISKQLSDTVSSSSGPKGMLAYIDPQCLKNILANGRRSDKGSDIYSLGVLLWELTSGVPPFKDHIQWVIMRKILDNEREIAIANTPRDYVVLYEKCWSSNPDERPAVDEVLRQLKTFSNKALGDKQHINVIIIINNERHKFTINDLDKSSSLKEVRKRLSTEKNLLLGRQNIYFYDRFKEKISRDYENNYTLEKILISDGPDFLFCIEIDHSMPSFPRIVQRFDLDRGQIFDNKVMNSANKKAFSIKDLHEKNINIQNEYSINIGESNTVYNTTSSVNFSQKDLLVNDDYIKAIEGALDDSKSIEEQRMALDQVGKEYGYFWIQSIKLGRIPQVQIEN</sequence>